<dbReference type="Pfam" id="PF01040">
    <property type="entry name" value="UbiA"/>
    <property type="match status" value="1"/>
</dbReference>
<proteinExistence type="predicted"/>
<feature type="transmembrane region" description="Helical" evidence="5">
    <location>
        <begin position="266"/>
        <end position="286"/>
    </location>
</feature>
<feature type="transmembrane region" description="Helical" evidence="5">
    <location>
        <begin position="138"/>
        <end position="155"/>
    </location>
</feature>
<evidence type="ECO:0000256" key="4">
    <source>
        <dbReference type="ARBA" id="ARBA00023136"/>
    </source>
</evidence>
<keyword evidence="4 5" id="KW-0472">Membrane</keyword>
<comment type="subcellular location">
    <subcellularLocation>
        <location evidence="1">Membrane</location>
        <topology evidence="1">Multi-pass membrane protein</topology>
    </subcellularLocation>
</comment>
<evidence type="ECO:0000256" key="2">
    <source>
        <dbReference type="ARBA" id="ARBA00022692"/>
    </source>
</evidence>
<dbReference type="Gene3D" id="1.10.357.140">
    <property type="entry name" value="UbiA prenyltransferase"/>
    <property type="match status" value="1"/>
</dbReference>
<dbReference type="PANTHER" id="PTHR42723:SF1">
    <property type="entry name" value="CHLOROPHYLL SYNTHASE, CHLOROPLASTIC"/>
    <property type="match status" value="1"/>
</dbReference>
<evidence type="ECO:0000256" key="1">
    <source>
        <dbReference type="ARBA" id="ARBA00004141"/>
    </source>
</evidence>
<feature type="transmembrane region" description="Helical" evidence="5">
    <location>
        <begin position="108"/>
        <end position="126"/>
    </location>
</feature>
<dbReference type="InterPro" id="IPR000537">
    <property type="entry name" value="UbiA_prenyltransferase"/>
</dbReference>
<sequence>MAKNTIYGFLKLIRSGVSLFGCIGLFVSGILAEDLKWFQIEFLLAFLIVFISGSGAFALNDYFDYEVDKINNRTDRPLVTGMISRKIALYTAIFFLIIVVFLSMLLNFVAMVFILTSVTLFYLYSISFKKKWFLKNNLVAYSYMATIILGSLIIDSNLEPLIIYFAVMGFIIGLANEIMFDIADVKGDNEKGIFTVSTKFGVKKAVKISVFFYIAIIILDPLPFILYIDHRLYLDYLFLILILVPVSLYIFFSYSILKNQSRENILIWKTRIFIIMQFGTISYLIGVLI</sequence>
<keyword evidence="2 5" id="KW-0812">Transmembrane</keyword>
<keyword evidence="3 5" id="KW-1133">Transmembrane helix</keyword>
<evidence type="ECO:0000256" key="5">
    <source>
        <dbReference type="SAM" id="Phobius"/>
    </source>
</evidence>
<dbReference type="InterPro" id="IPR050475">
    <property type="entry name" value="Prenyltransferase_related"/>
</dbReference>
<feature type="transmembrane region" description="Helical" evidence="5">
    <location>
        <begin position="234"/>
        <end position="254"/>
    </location>
</feature>
<organism evidence="6">
    <name type="scientific">marine sediment metagenome</name>
    <dbReference type="NCBI Taxonomy" id="412755"/>
    <lineage>
        <taxon>unclassified sequences</taxon>
        <taxon>metagenomes</taxon>
        <taxon>ecological metagenomes</taxon>
    </lineage>
</organism>
<comment type="caution">
    <text evidence="6">The sequence shown here is derived from an EMBL/GenBank/DDBJ whole genome shotgun (WGS) entry which is preliminary data.</text>
</comment>
<name>A0A0F9I9A0_9ZZZZ</name>
<evidence type="ECO:0000313" key="6">
    <source>
        <dbReference type="EMBL" id="KKL84002.1"/>
    </source>
</evidence>
<reference evidence="6" key="1">
    <citation type="journal article" date="2015" name="Nature">
        <title>Complex archaea that bridge the gap between prokaryotes and eukaryotes.</title>
        <authorList>
            <person name="Spang A."/>
            <person name="Saw J.H."/>
            <person name="Jorgensen S.L."/>
            <person name="Zaremba-Niedzwiedzka K."/>
            <person name="Martijn J."/>
            <person name="Lind A.E."/>
            <person name="van Eijk R."/>
            <person name="Schleper C."/>
            <person name="Guy L."/>
            <person name="Ettema T.J."/>
        </authorList>
    </citation>
    <scope>NUCLEOTIDE SEQUENCE</scope>
</reference>
<feature type="transmembrane region" description="Helical" evidence="5">
    <location>
        <begin position="83"/>
        <end position="102"/>
    </location>
</feature>
<dbReference type="EMBL" id="LAZR01021822">
    <property type="protein sequence ID" value="KKL84002.1"/>
    <property type="molecule type" value="Genomic_DNA"/>
</dbReference>
<dbReference type="GO" id="GO:0016020">
    <property type="term" value="C:membrane"/>
    <property type="evidence" value="ECO:0007669"/>
    <property type="project" value="UniProtKB-SubCell"/>
</dbReference>
<feature type="transmembrane region" description="Helical" evidence="5">
    <location>
        <begin position="161"/>
        <end position="180"/>
    </location>
</feature>
<dbReference type="PANTHER" id="PTHR42723">
    <property type="entry name" value="CHLOROPHYLL SYNTHASE"/>
    <property type="match status" value="1"/>
</dbReference>
<gene>
    <name evidence="6" type="ORF">LCGC14_1969090</name>
</gene>
<feature type="transmembrane region" description="Helical" evidence="5">
    <location>
        <begin position="42"/>
        <end position="63"/>
    </location>
</feature>
<dbReference type="AlphaFoldDB" id="A0A0F9I9A0"/>
<accession>A0A0F9I9A0</accession>
<protein>
    <submittedName>
        <fullName evidence="6">Uncharacterized protein</fullName>
    </submittedName>
</protein>
<evidence type="ECO:0000256" key="3">
    <source>
        <dbReference type="ARBA" id="ARBA00022989"/>
    </source>
</evidence>
<feature type="transmembrane region" description="Helical" evidence="5">
    <location>
        <begin position="210"/>
        <end position="228"/>
    </location>
</feature>
<dbReference type="GO" id="GO:0016765">
    <property type="term" value="F:transferase activity, transferring alkyl or aryl (other than methyl) groups"/>
    <property type="evidence" value="ECO:0007669"/>
    <property type="project" value="InterPro"/>
</dbReference>
<dbReference type="InterPro" id="IPR044878">
    <property type="entry name" value="UbiA_sf"/>
</dbReference>
<dbReference type="Gene3D" id="1.20.120.1780">
    <property type="entry name" value="UbiA prenyltransferase"/>
    <property type="match status" value="1"/>
</dbReference>